<dbReference type="SUPFAM" id="SSF49299">
    <property type="entry name" value="PKD domain"/>
    <property type="match status" value="1"/>
</dbReference>
<dbReference type="InterPro" id="IPR011050">
    <property type="entry name" value="Pectin_lyase_fold/virulence"/>
</dbReference>
<dbReference type="Pfam" id="PF13585">
    <property type="entry name" value="CHU_C"/>
    <property type="match status" value="1"/>
</dbReference>
<evidence type="ECO:0000313" key="5">
    <source>
        <dbReference type="Proteomes" id="UP000261284"/>
    </source>
</evidence>
<accession>A0A3E1NG31</accession>
<dbReference type="InterPro" id="IPR012334">
    <property type="entry name" value="Pectin_lyas_fold"/>
</dbReference>
<evidence type="ECO:0000259" key="2">
    <source>
        <dbReference type="PROSITE" id="PS50093"/>
    </source>
</evidence>
<dbReference type="PROSITE" id="PS50853">
    <property type="entry name" value="FN3"/>
    <property type="match status" value="1"/>
</dbReference>
<evidence type="ECO:0000259" key="3">
    <source>
        <dbReference type="PROSITE" id="PS50853"/>
    </source>
</evidence>
<dbReference type="RefSeq" id="WP_116848565.1">
    <property type="nucleotide sequence ID" value="NZ_QTJU01000007.1"/>
</dbReference>
<dbReference type="Pfam" id="PF17517">
    <property type="entry name" value="IgGFc_binding"/>
    <property type="match status" value="1"/>
</dbReference>
<dbReference type="Gene3D" id="2.160.20.10">
    <property type="entry name" value="Single-stranded right-handed beta-helix, Pectin lyase-like"/>
    <property type="match status" value="3"/>
</dbReference>
<reference evidence="4 5" key="1">
    <citation type="submission" date="2018-08" db="EMBL/GenBank/DDBJ databases">
        <title>Chitinophagaceae sp. K23C18032701, a novel bacterium isolated from forest soil.</title>
        <authorList>
            <person name="Wang C."/>
        </authorList>
    </citation>
    <scope>NUCLEOTIDE SEQUENCE [LARGE SCALE GENOMIC DNA]</scope>
    <source>
        <strain evidence="4 5">K23C18032701</strain>
    </source>
</reference>
<feature type="domain" description="PKD" evidence="2">
    <location>
        <begin position="3052"/>
        <end position="3114"/>
    </location>
</feature>
<dbReference type="InterPro" id="IPR022409">
    <property type="entry name" value="PKD/Chitinase_dom"/>
</dbReference>
<name>A0A3E1NG31_9BACT</name>
<evidence type="ECO:0000256" key="1">
    <source>
        <dbReference type="SAM" id="SignalP"/>
    </source>
</evidence>
<feature type="signal peptide" evidence="1">
    <location>
        <begin position="1"/>
        <end position="30"/>
    </location>
</feature>
<dbReference type="InterPro" id="IPR006626">
    <property type="entry name" value="PbH1"/>
</dbReference>
<dbReference type="SMART" id="SM00089">
    <property type="entry name" value="PKD"/>
    <property type="match status" value="1"/>
</dbReference>
<dbReference type="Proteomes" id="UP000261284">
    <property type="component" value="Unassembled WGS sequence"/>
</dbReference>
<dbReference type="Pfam" id="PF13229">
    <property type="entry name" value="Beta_helix"/>
    <property type="match status" value="1"/>
</dbReference>
<dbReference type="InterPro" id="IPR000601">
    <property type="entry name" value="PKD_dom"/>
</dbReference>
<dbReference type="InterPro" id="IPR039448">
    <property type="entry name" value="Beta_helix"/>
</dbReference>
<dbReference type="EMBL" id="QTJU01000007">
    <property type="protein sequence ID" value="RFM26781.1"/>
    <property type="molecule type" value="Genomic_DNA"/>
</dbReference>
<protein>
    <submittedName>
        <fullName evidence="4">PKD domain-containing protein</fullName>
    </submittedName>
</protein>
<sequence>MRKNYLAVVCKQYWLMNLLCVILLAGAANAQTCPSPLIPGKAAVSATKICAGNTLNFSLNDYSAGDGLLFFLEQSNSMAGPFNVIAAPQQDPSALSTVAIEGTNYYRIGMFCTTGNSWVYSDTLTITGIGNRKLFGHYTINSAIGTSTSNFGSFSEAIMALHCGGVSGAVVFDVTTTGATYNEQLIIPEIDGASDVNTITFNCNGNTLAYAPHTYDSAAVLKLNGADHFIFDSLRIDATGGSYGMGIQLINNADSNTFRRCYIDAGITNTSYTFAGVAINGTDSDPGSGGSGSLSDGNVFDGNTIVGGNYGMTMNGGWNDGDAIKGNRFTNNDIRDFNQYGIYISYTDGAIIAGNRISRPVRTVFTSVFNGIYITSGAINTQVTGNRVFSPFGANPSANQGAYGINVAYCDATAATPNIISNNLLYNFNGAGPIYALYTSSADYAHFYNNTVSLDNAANTSASLTRGIDLSATAVGLEFKNNIVTITRGGGGSNYCMYIESNGNSYVSDHNDFYVAAASTNNIGYSGSARATLADWRTATTQDAASVSVDPLYRSLAENNYIPNNTLADNKGVAVGIATDITGAARSTGTPDVGAFEFSPLPCGNPPVAGVVVTSENPICASGSAQLSIRSGDLGVGLLYQWQSSPDSASWTNIAAATGINLTITQTTDTWYRLLSTCGTGSSASPGILIHTLQPTSGVYTINKALPTGGTNFQSFNDAWNSIKCGINGAVVFNVAPSSGPYNEQLIMNQVSGASAVNTITFNGNGNSITYTSTNSNERAVMKLNGADHIIIDNLVIKATGKTSGEFGYAVQLLNNADSNIVRHCAIYSDTATGSFNYAGIAISGSASDATAGAADCDYNLFEDNTITGGFFGMTLVGQPTLSNIGNTIRRNKFLNFYTYGIYNANSFLTVIDSNTISRPTRAVTGDFQGIYLNGNQTKLSVTRNRITNPFGGNTGSSNTFYGIASSYADGAANLENIFSNNIIDHINGGGTIYGIYNSSSDRNLYYHNTVNIDGTPGNGTFNAYGFYQENAAIGIRVYNNIIAVTRSGDGNKYAMYFAEPTSVIASDNNNLYIGATDGNSNTGFSGTDRKGLAAWQLAGYDATSTASGPKYKDAAAGNYEPTNADIDNRGKSLGSSVPVDYTGKTRNVSTPDVGAYEFTTPACTTPVVAGTAKASVTELCENGAVEFNLTGNSTGQTQTYQWQSGITATGSFAPASNALSNPLFTIQATETRFYRAAVTCAGTTTYTVPVLINVHAALPGGTYIIDTNGTGNFRNFTEAKAALSCGIKGPVVFSVKPNSGTYNEQLVLDSTIAGVSATNTITFLGNGNTLHFSSADYSNRAVIALNGAHHIIFDSLKIDASGDGSYGWGVFLTNNADNNTFRKCTILIPQTSAGMEYAGIVLSSAGDDPYWAYTNSGCDNNLFQGNTISGGFCAVCMPGQQNDNPSTGNRIIGNTIKDFHQYGVYIKTSTNTVVEGNDINRAGRTNLTTFYGVEADGNSNNLLITGNRIHGTSTSETGSGYECRGINIESNHSPADKPVVVSNNLLYDFDGAGDIYGCYNFLSEHVNFYHNTVVFDNAAYTGSNGTYAFYQYISSKENAVKNNVATLRRGGSGVKYGIYYVIGTTCASDNNDIWLDAPAFGKYWGYLNGNYPTLAAWQTATGTDMHSYSADPLYTNAAAYNFTPTIARLDNTGAQVGVASDILNVARNTATPDIGAYEFSTSVCATPPTPGVAVANPSAGICMGTTVKFTLSGNSVGGFQKYLWQRGASATGPWTNISDSSDVPDLTHELASPDMYFRGVVVCGTGVAYATPVQVTLNQYLLKGDYTIDPAQPASATNFGSFNEAVAAMHCGIGGSVRFLAAAGTYYERVIVPKIPGASDSATVTFLSKDNDAASVILTTGCTADSNYVLRLDSTNYISFRNITITATGTNYGRAVEITGTSSNDSVAGCIINVPSKSNVTTDVTGIYGEGLRGSDNAITGNTITNGVDGIYLNGVRGAAGRFAVDSNKVSGSFYTNIMVANIHHISVSGNTINKDGLQNLTTYGIYMASCDTVYTLTKNNINISNTGITAYAMYFTDNRGTLPRISSVSANKIIATTGNAGNLFGITIWGGVNGNVMNNVIDMATTGDTAYGMHLADVGSVNCYNNTVQNQSASTTSVGAYFANVTQYMSKPVEPMEIYNNVFTNTGGGIAMCLAVPEDVHCDYNLLYSTGTNLLEFDGLIGDGVTTPSYFSSLKKWVDTVYTDKHSLVYKPAFAANTALMPDINSPDVWAMQGRGIQVAADSVDFNGNKRATTLTDGVPDLGAYEFVPAKEPVLLTAIPATPAPYTTQTFMLGTDTVTKITWGATVPADIKGKRYSGVEPTGLANGQPHMFFYTAFTTTGATPAGHTVEQYYLDPWRGFIPDETIIKMGKTNAAAWEVSGISQLDTFRNVIKDTNLVVLDKFTGLTDGHRTLPPFAINTSDSSNRGTQFWVGYGHHQLFDDNNRDYVVPSMKLQMVLYLGAGAQPAHVTVKVNGTEWIRTYDVPANTVITTDYMPKYGLWNARLQGEGLFNTGISIESNTPITANAHIYSEKSSGATMLMPVGTYGYEYYALTPKQSYYQDAYSWFYVVAAYDNTTVEITPSNPTQGGHAAGVPFTVTLQKGQVYQVLGANINITDGYDLTGSKIRSVTNAAGKCFPVAVFSGSSRTNIGCSGAQPVASGDNLIQQNFPYRAWGRKYLVTPTSQSGNATLFNGNIFKVYVRDPATVVKRNGTALAMSALVDNRFYLVETNAAEYIEADQPVMIAQFIPSQNNSECGYTGDGDPEMIYLSPVEQGIREVTLARTTRTAITTQYLTLTIPDNGLNSLTIDGSNQFDYTYKHPNAPGYTVVVKRWDAANAQTAVKSDSAFTAITYGLGDQESYGFNAGTLVHDLHTRASYTNVLNPVTGADNQYTCAGTPFKIKFFSTVQPDVLEWQLGGVPNLKPDSSIKINKPVAVDTVFVNGATYYEYMPDSNLVINAPGSYNISVFITHPDIDACDSRLETVVPVEVHAAPVVDFTATGLCLGTPTQFTGSETSADNSAVIKWAWNFGETGTAAAKDTVHLYSKAGTYQVSLGTVDANGCVADTTKPVVINGTVAAPVAKVDVVGAASVTFSWGAVTGATGYEVTTDNGATWTAPSSGATGLTHTVNGLQTGTTVTLKVRALGGCTEAISAAVAATTVMDEVYIPNSFTPQTGLAENQLFKVYGSSIKVFHMMVFNQWGEKIFETKSQSQGWDGTYKGQPQPSGVYIYVADLLLNNNQHVTKKGTLNLIR</sequence>
<proteinExistence type="predicted"/>
<dbReference type="InterPro" id="IPR036116">
    <property type="entry name" value="FN3_sf"/>
</dbReference>
<feature type="chain" id="PRO_5017627006" evidence="1">
    <location>
        <begin position="31"/>
        <end position="3294"/>
    </location>
</feature>
<keyword evidence="5" id="KW-1185">Reference proteome</keyword>
<dbReference type="InterPro" id="IPR035234">
    <property type="entry name" value="IgGFc-bd_N"/>
</dbReference>
<dbReference type="OrthoDB" id="599561at2"/>
<dbReference type="SMART" id="SM00710">
    <property type="entry name" value="PbH1"/>
    <property type="match status" value="25"/>
</dbReference>
<keyword evidence="1" id="KW-0732">Signal</keyword>
<dbReference type="Pfam" id="PF18911">
    <property type="entry name" value="PKD_4"/>
    <property type="match status" value="1"/>
</dbReference>
<gene>
    <name evidence="4" type="ORF">DXN05_17470</name>
</gene>
<dbReference type="SUPFAM" id="SSF51126">
    <property type="entry name" value="Pectin lyase-like"/>
    <property type="match status" value="3"/>
</dbReference>
<dbReference type="PROSITE" id="PS50093">
    <property type="entry name" value="PKD"/>
    <property type="match status" value="1"/>
</dbReference>
<dbReference type="CDD" id="cd00063">
    <property type="entry name" value="FN3"/>
    <property type="match status" value="1"/>
</dbReference>
<evidence type="ECO:0000313" key="4">
    <source>
        <dbReference type="EMBL" id="RFM26781.1"/>
    </source>
</evidence>
<dbReference type="InterPro" id="IPR013783">
    <property type="entry name" value="Ig-like_fold"/>
</dbReference>
<comment type="caution">
    <text evidence="4">The sequence shown here is derived from an EMBL/GenBank/DDBJ whole genome shotgun (WGS) entry which is preliminary data.</text>
</comment>
<dbReference type="InterPro" id="IPR003961">
    <property type="entry name" value="FN3_dom"/>
</dbReference>
<dbReference type="Gene3D" id="2.60.40.10">
    <property type="entry name" value="Immunoglobulins"/>
    <property type="match status" value="2"/>
</dbReference>
<organism evidence="4 5">
    <name type="scientific">Deminuibacter soli</name>
    <dbReference type="NCBI Taxonomy" id="2291815"/>
    <lineage>
        <taxon>Bacteria</taxon>
        <taxon>Pseudomonadati</taxon>
        <taxon>Bacteroidota</taxon>
        <taxon>Chitinophagia</taxon>
        <taxon>Chitinophagales</taxon>
        <taxon>Chitinophagaceae</taxon>
        <taxon>Deminuibacter</taxon>
    </lineage>
</organism>
<feature type="domain" description="Fibronectin type-III" evidence="3">
    <location>
        <begin position="3118"/>
        <end position="3204"/>
    </location>
</feature>
<dbReference type="CDD" id="cd00146">
    <property type="entry name" value="PKD"/>
    <property type="match status" value="1"/>
</dbReference>
<dbReference type="SUPFAM" id="SSF49265">
    <property type="entry name" value="Fibronectin type III"/>
    <property type="match status" value="1"/>
</dbReference>
<dbReference type="InterPro" id="IPR035986">
    <property type="entry name" value="PKD_dom_sf"/>
</dbReference>